<reference evidence="1" key="1">
    <citation type="journal article" date="2015" name="Front. Microbiol.">
        <title>Combining genomic sequencing methods to explore viral diversity and reveal potential virus-host interactions.</title>
        <authorList>
            <person name="Chow C.E."/>
            <person name="Winget D.M."/>
            <person name="White R.A.III."/>
            <person name="Hallam S.J."/>
            <person name="Suttle C.A."/>
        </authorList>
    </citation>
    <scope>NUCLEOTIDE SEQUENCE</scope>
    <source>
        <strain evidence="1">Anoxic2_1</strain>
    </source>
</reference>
<dbReference type="EMBL" id="KR029585">
    <property type="protein sequence ID" value="AKH46723.1"/>
    <property type="molecule type" value="Genomic_DNA"/>
</dbReference>
<name>A0A0F7L5A9_9VIRU</name>
<evidence type="ECO:0000313" key="1">
    <source>
        <dbReference type="EMBL" id="AKH46723.1"/>
    </source>
</evidence>
<accession>A0A0F7L5A9</accession>
<proteinExistence type="predicted"/>
<protein>
    <submittedName>
        <fullName evidence="1">Uncharacterized protein</fullName>
    </submittedName>
</protein>
<reference evidence="1" key="2">
    <citation type="submission" date="2015-03" db="EMBL/GenBank/DDBJ databases">
        <authorList>
            <person name="Chow C.-E.T."/>
            <person name="Winget D.M."/>
            <person name="White R.A.III."/>
            <person name="Hallam S.J."/>
            <person name="Suttle C.A."/>
        </authorList>
    </citation>
    <scope>NUCLEOTIDE SEQUENCE</scope>
    <source>
        <strain evidence="1">Anoxic2_1</strain>
    </source>
</reference>
<organism evidence="1">
    <name type="scientific">uncultured marine virus</name>
    <dbReference type="NCBI Taxonomy" id="186617"/>
    <lineage>
        <taxon>Viruses</taxon>
        <taxon>environmental samples</taxon>
    </lineage>
</organism>
<sequence>MGSAVLSLERACCPMTVLSSSSYIESVAPATAILLTNLATAPSRLRNALASPSELSAADSHERRRTWSAILFRYAVESTTPSVPVSARMASTIPSTVASAAAVAALSVPRMSVFVVQVPIVLFAAA</sequence>